<dbReference type="SUPFAM" id="SSF46894">
    <property type="entry name" value="C-terminal effector domain of the bipartite response regulators"/>
    <property type="match status" value="1"/>
</dbReference>
<accession>A0A930YHW4</accession>
<dbReference type="InterPro" id="IPR036388">
    <property type="entry name" value="WH-like_DNA-bd_sf"/>
</dbReference>
<name>A0A930YHW4_9ACTN</name>
<evidence type="ECO:0000256" key="2">
    <source>
        <dbReference type="ARBA" id="ARBA00023125"/>
    </source>
</evidence>
<feature type="DNA-binding region" description="OmpR/PhoB-type" evidence="3">
    <location>
        <begin position="1"/>
        <end position="98"/>
    </location>
</feature>
<evidence type="ECO:0000256" key="1">
    <source>
        <dbReference type="ARBA" id="ARBA00005820"/>
    </source>
</evidence>
<dbReference type="EMBL" id="JADKPO010000007">
    <property type="protein sequence ID" value="MBF4767443.1"/>
    <property type="molecule type" value="Genomic_DNA"/>
</dbReference>
<dbReference type="InterPro" id="IPR005158">
    <property type="entry name" value="BTAD"/>
</dbReference>
<dbReference type="Gene3D" id="1.10.10.10">
    <property type="entry name" value="Winged helix-like DNA-binding domain superfamily/Winged helix DNA-binding domain"/>
    <property type="match status" value="1"/>
</dbReference>
<dbReference type="GO" id="GO:0000160">
    <property type="term" value="P:phosphorelay signal transduction system"/>
    <property type="evidence" value="ECO:0007669"/>
    <property type="project" value="InterPro"/>
</dbReference>
<dbReference type="Pfam" id="PF03704">
    <property type="entry name" value="BTAD"/>
    <property type="match status" value="1"/>
</dbReference>
<proteinExistence type="inferred from homology"/>
<evidence type="ECO:0000256" key="3">
    <source>
        <dbReference type="PROSITE-ProRule" id="PRU01091"/>
    </source>
</evidence>
<organism evidence="5 6">
    <name type="scientific">Nocardioides agariphilus</name>
    <dbReference type="NCBI Taxonomy" id="433664"/>
    <lineage>
        <taxon>Bacteria</taxon>
        <taxon>Bacillati</taxon>
        <taxon>Actinomycetota</taxon>
        <taxon>Actinomycetes</taxon>
        <taxon>Propionibacteriales</taxon>
        <taxon>Nocardioidaceae</taxon>
        <taxon>Nocardioides</taxon>
    </lineage>
</organism>
<dbReference type="RefSeq" id="WP_194695600.1">
    <property type="nucleotide sequence ID" value="NZ_JADKPO010000007.1"/>
</dbReference>
<comment type="caution">
    <text evidence="5">The sequence shown here is derived from an EMBL/GenBank/DDBJ whole genome shotgun (WGS) entry which is preliminary data.</text>
</comment>
<dbReference type="PANTHER" id="PTHR47691:SF3">
    <property type="entry name" value="HTH-TYPE TRANSCRIPTIONAL REGULATOR RV0890C-RELATED"/>
    <property type="match status" value="1"/>
</dbReference>
<evidence type="ECO:0000259" key="4">
    <source>
        <dbReference type="PROSITE" id="PS51755"/>
    </source>
</evidence>
<sequence>MDRGQLPLCVDVLGPLVLRVHGHEVQVPGKRRRALLALLALEGERGISVDRLVDALWPDGPPDNATQALYSHVSRLRTHLGELSDRLERRPNGYRLRLAPHELDADAVQRLATSDVPAALDLWRGPALAEFAAVQELDAAAVGLEELRLQLVDDLLDTRLAAGEAGVVVATAEAAAAAPLRERTALLHVRALAAAGRSAEAMEAARAFRRRLADETGLDPSPALTELEQLVASGRVASGWVGRPVYARVSRPDAPMVGRQHDREEVLRLLGINGVVTVTGPGGVGKTRLALDIAADWADSPAVVVPLGAVARADRVEAAVASHLGLRLDGPPGPDDVAAALADRDLLLVLDNCEHLVEACRSLAVAIRRRAAGVRVLATSRVTLQVPGEYVVRLQPLPLPRDSGDIESLRRQPGVRAFVEHARRRSATFELDPGDAADLVEVLHRLDGLPLGIELAARQVAVMPLSAVRQRLDRALDLATGRQGPEDARQRTLRASIASSYELLGEPARRLLRLLGAFPGGVDVATVEALADGLGEPIDLLHDLVDSSLLVADAAQGRYRVLFIVRAFLSDLVTELGEAEQVRGRFVRRCVVVAEELCAASYTADEPEADRRMRAELDNLRAARDLARDHGDVGSLVAVTLLAGQMGTWRDLREIWSWLTQLADDPAVSDRPERVLVTSLAADAARLAGDFDTAERLADRAVALADETTEPADLAMAWSARAAVAHFAGDFAEAIALWLRAAEPPGRESGSFTCSAALAATYGGDVETARTLLDRATALMTGVGSPSQHAFLAYVEGEWRSPLGVEDPTPYYRRAIDLASRTGAHFVEGVARVSLAASQRRAGDLTSAAAGYAEMLRGWRRTGHRTQLWTTARNAAELLAAAGVVEVGALLLAAAEAAPGVAVVGPEIARYSHRVNVRLSDLVEPARVDAVRAEAAALGAAAVLDLAESGLRDVAGDDRGAEDRH</sequence>
<feature type="domain" description="OmpR/PhoB-type" evidence="4">
    <location>
        <begin position="1"/>
        <end position="98"/>
    </location>
</feature>
<dbReference type="SMART" id="SM00862">
    <property type="entry name" value="Trans_reg_C"/>
    <property type="match status" value="1"/>
</dbReference>
<reference evidence="5" key="1">
    <citation type="submission" date="2020-11" db="EMBL/GenBank/DDBJ databases">
        <title>Nocardioides cynanchi sp. nov., isolated from soil of rhizosphere of Cynanchum wilfordii.</title>
        <authorList>
            <person name="Lee J.-S."/>
            <person name="Suh M.K."/>
            <person name="Kim J.-S."/>
        </authorList>
    </citation>
    <scope>NUCLEOTIDE SEQUENCE</scope>
    <source>
        <strain evidence="5">KCTC 19276</strain>
    </source>
</reference>
<dbReference type="PROSITE" id="PS51755">
    <property type="entry name" value="OMPR_PHOB"/>
    <property type="match status" value="1"/>
</dbReference>
<dbReference type="Pfam" id="PF00486">
    <property type="entry name" value="Trans_reg_C"/>
    <property type="match status" value="1"/>
</dbReference>
<dbReference type="GO" id="GO:0006355">
    <property type="term" value="P:regulation of DNA-templated transcription"/>
    <property type="evidence" value="ECO:0007669"/>
    <property type="project" value="InterPro"/>
</dbReference>
<dbReference type="InterPro" id="IPR027417">
    <property type="entry name" value="P-loop_NTPase"/>
</dbReference>
<gene>
    <name evidence="5" type="ORF">ISU10_06645</name>
</gene>
<dbReference type="SUPFAM" id="SSF48452">
    <property type="entry name" value="TPR-like"/>
    <property type="match status" value="2"/>
</dbReference>
<dbReference type="Proteomes" id="UP000660668">
    <property type="component" value="Unassembled WGS sequence"/>
</dbReference>
<dbReference type="GO" id="GO:0003677">
    <property type="term" value="F:DNA binding"/>
    <property type="evidence" value="ECO:0007669"/>
    <property type="project" value="UniProtKB-UniRule"/>
</dbReference>
<dbReference type="SMART" id="SM01043">
    <property type="entry name" value="BTAD"/>
    <property type="match status" value="1"/>
</dbReference>
<dbReference type="InterPro" id="IPR011990">
    <property type="entry name" value="TPR-like_helical_dom_sf"/>
</dbReference>
<evidence type="ECO:0000313" key="6">
    <source>
        <dbReference type="Proteomes" id="UP000660668"/>
    </source>
</evidence>
<keyword evidence="6" id="KW-1185">Reference proteome</keyword>
<dbReference type="InterPro" id="IPR001867">
    <property type="entry name" value="OmpR/PhoB-type_DNA-bd"/>
</dbReference>
<dbReference type="PRINTS" id="PR00364">
    <property type="entry name" value="DISEASERSIST"/>
</dbReference>
<dbReference type="AlphaFoldDB" id="A0A930YHW4"/>
<protein>
    <submittedName>
        <fullName evidence="5">Winged helix-turn-helix domain-containing protein</fullName>
    </submittedName>
</protein>
<dbReference type="SUPFAM" id="SSF52540">
    <property type="entry name" value="P-loop containing nucleoside triphosphate hydrolases"/>
    <property type="match status" value="1"/>
</dbReference>
<dbReference type="PANTHER" id="PTHR47691">
    <property type="entry name" value="REGULATOR-RELATED"/>
    <property type="match status" value="1"/>
</dbReference>
<dbReference type="Gene3D" id="1.25.40.10">
    <property type="entry name" value="Tetratricopeptide repeat domain"/>
    <property type="match status" value="1"/>
</dbReference>
<comment type="similarity">
    <text evidence="1">Belongs to the AfsR/DnrI/RedD regulatory family.</text>
</comment>
<dbReference type="Gene3D" id="3.40.50.300">
    <property type="entry name" value="P-loop containing nucleotide triphosphate hydrolases"/>
    <property type="match status" value="1"/>
</dbReference>
<evidence type="ECO:0000313" key="5">
    <source>
        <dbReference type="EMBL" id="MBF4767443.1"/>
    </source>
</evidence>
<dbReference type="InterPro" id="IPR016032">
    <property type="entry name" value="Sig_transdc_resp-reg_C-effctor"/>
</dbReference>
<keyword evidence="2 3" id="KW-0238">DNA-binding</keyword>